<evidence type="ECO:0000313" key="1">
    <source>
        <dbReference type="EMBL" id="SFQ06976.1"/>
    </source>
</evidence>
<dbReference type="STRING" id="441119.SAMN04488047_1318"/>
<protein>
    <submittedName>
        <fullName evidence="1">Uncharacterized protein</fullName>
    </submittedName>
</protein>
<reference evidence="1 2" key="1">
    <citation type="submission" date="2016-10" db="EMBL/GenBank/DDBJ databases">
        <authorList>
            <person name="de Groot N.N."/>
        </authorList>
    </citation>
    <scope>NUCLEOTIDE SEQUENCE [LARGE SCALE GENOMIC DNA]</scope>
    <source>
        <strain evidence="1 2">DSM 19547</strain>
    </source>
</reference>
<keyword evidence="2" id="KW-1185">Reference proteome</keyword>
<evidence type="ECO:0000313" key="2">
    <source>
        <dbReference type="Proteomes" id="UP000199356"/>
    </source>
</evidence>
<organism evidence="1 2">
    <name type="scientific">Tranquillimonas alkanivorans</name>
    <dbReference type="NCBI Taxonomy" id="441119"/>
    <lineage>
        <taxon>Bacteria</taxon>
        <taxon>Pseudomonadati</taxon>
        <taxon>Pseudomonadota</taxon>
        <taxon>Alphaproteobacteria</taxon>
        <taxon>Rhodobacterales</taxon>
        <taxon>Roseobacteraceae</taxon>
        <taxon>Tranquillimonas</taxon>
    </lineage>
</organism>
<name>A0A1I5VJ04_9RHOB</name>
<dbReference type="RefSeq" id="WP_093425225.1">
    <property type="nucleotide sequence ID" value="NZ_FOXA01000031.1"/>
</dbReference>
<dbReference type="Proteomes" id="UP000199356">
    <property type="component" value="Unassembled WGS sequence"/>
</dbReference>
<dbReference type="AlphaFoldDB" id="A0A1I5VJ04"/>
<dbReference type="EMBL" id="FOXA01000031">
    <property type="protein sequence ID" value="SFQ06976.1"/>
    <property type="molecule type" value="Genomic_DNA"/>
</dbReference>
<accession>A0A1I5VJ04</accession>
<proteinExistence type="predicted"/>
<gene>
    <name evidence="1" type="ORF">SAMN04488047_1318</name>
</gene>
<sequence length="99" mass="11379">MTLSAHDKMRLELALEECQHIGRVLNYRLEQTDLPKATRSFICRAVDFQINFLEGMFKKAQAEIFEDSWEYEAALDDVAELLAMVDDLAAVHPAYEEKA</sequence>